<keyword evidence="5" id="KW-1185">Reference proteome</keyword>
<dbReference type="Pfam" id="PF25555">
    <property type="entry name" value="RAB3A-like_C"/>
    <property type="match status" value="1"/>
</dbReference>
<comment type="caution">
    <text evidence="4">The sequence shown here is derived from an EMBL/GenBank/DDBJ whole genome shotgun (WGS) entry which is preliminary data.</text>
</comment>
<accession>A0A433QW35</accession>
<feature type="compositionally biased region" description="Low complexity" evidence="3">
    <location>
        <begin position="578"/>
        <end position="599"/>
    </location>
</feature>
<dbReference type="PANTHER" id="PTHR14430">
    <property type="entry name" value="RABIN3-RELATED"/>
    <property type="match status" value="1"/>
</dbReference>
<dbReference type="GO" id="GO:0051286">
    <property type="term" value="C:cell tip"/>
    <property type="evidence" value="ECO:0007669"/>
    <property type="project" value="TreeGrafter"/>
</dbReference>
<keyword evidence="1 2" id="KW-0175">Coiled coil</keyword>
<dbReference type="GO" id="GO:0070319">
    <property type="term" value="C:Golgi to plasma membrane transport vesicle"/>
    <property type="evidence" value="ECO:0007669"/>
    <property type="project" value="TreeGrafter"/>
</dbReference>
<reference evidence="4 5" key="1">
    <citation type="journal article" date="2018" name="New Phytol.">
        <title>Phylogenomics of Endogonaceae and evolution of mycorrhizas within Mucoromycota.</title>
        <authorList>
            <person name="Chang Y."/>
            <person name="Desiro A."/>
            <person name="Na H."/>
            <person name="Sandor L."/>
            <person name="Lipzen A."/>
            <person name="Clum A."/>
            <person name="Barry K."/>
            <person name="Grigoriev I.V."/>
            <person name="Martin F.M."/>
            <person name="Stajich J.E."/>
            <person name="Smith M.E."/>
            <person name="Bonito G."/>
            <person name="Spatafora J.W."/>
        </authorList>
    </citation>
    <scope>NUCLEOTIDE SEQUENCE [LARGE SCALE GENOMIC DNA]</scope>
    <source>
        <strain evidence="4 5">AD002</strain>
    </source>
</reference>
<dbReference type="AlphaFoldDB" id="A0A433QW35"/>
<evidence type="ECO:0000313" key="5">
    <source>
        <dbReference type="Proteomes" id="UP000274822"/>
    </source>
</evidence>
<dbReference type="GO" id="GO:0005085">
    <property type="term" value="F:guanyl-nucleotide exchange factor activity"/>
    <property type="evidence" value="ECO:0007669"/>
    <property type="project" value="InterPro"/>
</dbReference>
<gene>
    <name evidence="4" type="ORF">BC938DRAFT_482789</name>
</gene>
<organism evidence="4 5">
    <name type="scientific">Jimgerdemannia flammicorona</name>
    <dbReference type="NCBI Taxonomy" id="994334"/>
    <lineage>
        <taxon>Eukaryota</taxon>
        <taxon>Fungi</taxon>
        <taxon>Fungi incertae sedis</taxon>
        <taxon>Mucoromycota</taxon>
        <taxon>Mucoromycotina</taxon>
        <taxon>Endogonomycetes</taxon>
        <taxon>Endogonales</taxon>
        <taxon>Endogonaceae</taxon>
        <taxon>Jimgerdemannia</taxon>
    </lineage>
</organism>
<evidence type="ECO:0008006" key="6">
    <source>
        <dbReference type="Google" id="ProtNLM"/>
    </source>
</evidence>
<dbReference type="InterPro" id="IPR040351">
    <property type="entry name" value="RAB3IL/RAB3IP/Sec2"/>
</dbReference>
<sequence>MELISKPIDAISLAPSSILGDMGLGNNFNEEDVLPFLLQAQDVIAKFESRVVELEKDLSTISRAYEHDRNEWLTGLSQKDFYIHHLSKKLQRLEFSNKEAIVVLSDIQPRPNMFSEARSTVFDEYETKIAGKINLALDYLKNAQNTAPPNDDIAVIDHEDEEYEEGELERRQAATNTWRRRESVISVADSMLSHKIMMGLVKQRAESIHFRDDVTDLDFDLDDTELDVDDLGYRESIDESSSSRQTDVDSLRIDTRTALSTITAASSASPIEDENHHHHHHHHHHDDDYFTTHTQPAPSSVANGSPAMVMKPPGTAFCPNCRQLLSQLDQQIEQKAYLKRDMSSLAANLAEEQELRVNIEHAKELLETDVDELVSAMFDLVNRTIMDEAEASASGVAGNRDVREGRLHDMKTILVELDSAKRRATNVSSLNVQSGNGSNASIRNGSVTAGSIFSFGASKRLSFGGIAGIPATPQRLSSCSSVRTSISGGGSSHPEDFWGTPQRHVYVDGLGFAEFQEHIKTVLGHSSTVTAYMKRVLVEDVEPTLFQTGTQTWWKSPWFKRKLIDAIARNCCEIQTYRTSTSTPSPSSSRPATPTTPTVPTSPVPAPKTKCASCGSLRLCEYRMRITSPDPRNPTADPLTLAGAAAGRAPWLPIDRFCRDRLVAVCDFYTFLSHLRQGLLSHSPVLALYKQSLYYRRKMGLSRVGSMGLFGEDADKGWDHTGGQQQVGPKRGSLVMTNGANSGTGESAPASLVNVGVGGNGWETSGTIVIVH</sequence>
<feature type="region of interest" description="Disordered" evidence="3">
    <location>
        <begin position="578"/>
        <end position="606"/>
    </location>
</feature>
<protein>
    <recommendedName>
        <fullName evidence="6">GDP/GTP exchange factor Sec2 N-terminal domain-containing protein</fullName>
    </recommendedName>
</protein>
<feature type="coiled-coil region" evidence="2">
    <location>
        <begin position="37"/>
        <end position="64"/>
    </location>
</feature>
<dbReference type="EMBL" id="RBNJ01000784">
    <property type="protein sequence ID" value="RUS34023.1"/>
    <property type="molecule type" value="Genomic_DNA"/>
</dbReference>
<evidence type="ECO:0000313" key="4">
    <source>
        <dbReference type="EMBL" id="RUS34023.1"/>
    </source>
</evidence>
<dbReference type="GO" id="GO:0006887">
    <property type="term" value="P:exocytosis"/>
    <property type="evidence" value="ECO:0007669"/>
    <property type="project" value="TreeGrafter"/>
</dbReference>
<evidence type="ECO:0000256" key="2">
    <source>
        <dbReference type="SAM" id="Coils"/>
    </source>
</evidence>
<evidence type="ECO:0000256" key="1">
    <source>
        <dbReference type="ARBA" id="ARBA00023054"/>
    </source>
</evidence>
<dbReference type="Gene3D" id="6.10.140.910">
    <property type="match status" value="1"/>
</dbReference>
<proteinExistence type="predicted"/>
<dbReference type="PANTHER" id="PTHR14430:SF0">
    <property type="entry name" value="SEC2P DOMAIN-CONTAINING PROTEIN"/>
    <property type="match status" value="1"/>
</dbReference>
<dbReference type="CDD" id="cd21044">
    <property type="entry name" value="Rab11BD_RAB3IP_like"/>
    <property type="match status" value="1"/>
</dbReference>
<name>A0A433QW35_9FUNG</name>
<feature type="compositionally biased region" description="Polar residues" evidence="3">
    <location>
        <begin position="291"/>
        <end position="302"/>
    </location>
</feature>
<dbReference type="SUPFAM" id="SSF144284">
    <property type="entry name" value="Sec2 N-terminal region"/>
    <property type="match status" value="1"/>
</dbReference>
<feature type="region of interest" description="Disordered" evidence="3">
    <location>
        <begin position="264"/>
        <end position="302"/>
    </location>
</feature>
<evidence type="ECO:0000256" key="3">
    <source>
        <dbReference type="SAM" id="MobiDB-lite"/>
    </source>
</evidence>
<dbReference type="Proteomes" id="UP000274822">
    <property type="component" value="Unassembled WGS sequence"/>
</dbReference>